<name>A0AAV0Z9T0_VICFA</name>
<evidence type="ECO:0000256" key="3">
    <source>
        <dbReference type="ARBA" id="ARBA00023125"/>
    </source>
</evidence>
<evidence type="ECO:0000256" key="4">
    <source>
        <dbReference type="ARBA" id="ARBA00023163"/>
    </source>
</evidence>
<evidence type="ECO:0000313" key="6">
    <source>
        <dbReference type="EMBL" id="CAI8593619.1"/>
    </source>
</evidence>
<keyword evidence="7" id="KW-1185">Reference proteome</keyword>
<comment type="subcellular location">
    <subcellularLocation>
        <location evidence="1">Nucleus</location>
    </subcellularLocation>
</comment>
<evidence type="ECO:0008006" key="8">
    <source>
        <dbReference type="Google" id="ProtNLM"/>
    </source>
</evidence>
<evidence type="ECO:0000313" key="7">
    <source>
        <dbReference type="Proteomes" id="UP001157006"/>
    </source>
</evidence>
<evidence type="ECO:0000256" key="1">
    <source>
        <dbReference type="ARBA" id="ARBA00004123"/>
    </source>
</evidence>
<dbReference type="InterPro" id="IPR015300">
    <property type="entry name" value="DNA-bd_pseudobarrel_sf"/>
</dbReference>
<dbReference type="GO" id="GO:0005634">
    <property type="term" value="C:nucleus"/>
    <property type="evidence" value="ECO:0007669"/>
    <property type="project" value="UniProtKB-SubCell"/>
</dbReference>
<keyword evidence="4" id="KW-0804">Transcription</keyword>
<gene>
    <name evidence="6" type="ORF">VFH_I100560</name>
</gene>
<keyword evidence="5" id="KW-0539">Nucleus</keyword>
<accession>A0AAV0Z9T0</accession>
<dbReference type="GO" id="GO:0003677">
    <property type="term" value="F:DNA binding"/>
    <property type="evidence" value="ECO:0007669"/>
    <property type="project" value="UniProtKB-KW"/>
</dbReference>
<reference evidence="6 7" key="1">
    <citation type="submission" date="2023-01" db="EMBL/GenBank/DDBJ databases">
        <authorList>
            <person name="Kreplak J."/>
        </authorList>
    </citation>
    <scope>NUCLEOTIDE SEQUENCE [LARGE SCALE GENOMIC DNA]</scope>
</reference>
<sequence length="173" mass="19528">MSSPILKGFIPLNTDQLYGMLLNIKEEPQTPNVPPEVMFPKINATLKEVKKEIEVGQPSNAKNNVGDLEKEVSFIKEISKSGSRGNQVFHFPAEVRLKALCPDITSCLIRDFDMGEYLPCKIIKSNKTNGEMSLGKGWYSFAKSKKLKVGDKFHCTYRSGEEILYVRLQRKGK</sequence>
<proteinExistence type="predicted"/>
<dbReference type="EMBL" id="OX451735">
    <property type="protein sequence ID" value="CAI8593619.1"/>
    <property type="molecule type" value="Genomic_DNA"/>
</dbReference>
<protein>
    <recommendedName>
        <fullName evidence="8">TF-B3 domain-containing protein</fullName>
    </recommendedName>
</protein>
<dbReference type="Proteomes" id="UP001157006">
    <property type="component" value="Chromosome 1S"/>
</dbReference>
<keyword evidence="2" id="KW-0805">Transcription regulation</keyword>
<organism evidence="6 7">
    <name type="scientific">Vicia faba</name>
    <name type="common">Broad bean</name>
    <name type="synonym">Faba vulgaris</name>
    <dbReference type="NCBI Taxonomy" id="3906"/>
    <lineage>
        <taxon>Eukaryota</taxon>
        <taxon>Viridiplantae</taxon>
        <taxon>Streptophyta</taxon>
        <taxon>Embryophyta</taxon>
        <taxon>Tracheophyta</taxon>
        <taxon>Spermatophyta</taxon>
        <taxon>Magnoliopsida</taxon>
        <taxon>eudicotyledons</taxon>
        <taxon>Gunneridae</taxon>
        <taxon>Pentapetalae</taxon>
        <taxon>rosids</taxon>
        <taxon>fabids</taxon>
        <taxon>Fabales</taxon>
        <taxon>Fabaceae</taxon>
        <taxon>Papilionoideae</taxon>
        <taxon>50 kb inversion clade</taxon>
        <taxon>NPAAA clade</taxon>
        <taxon>Hologalegina</taxon>
        <taxon>IRL clade</taxon>
        <taxon>Fabeae</taxon>
        <taxon>Vicia</taxon>
    </lineage>
</organism>
<dbReference type="AlphaFoldDB" id="A0AAV0Z9T0"/>
<dbReference type="Gene3D" id="2.40.330.10">
    <property type="entry name" value="DNA-binding pseudobarrel domain"/>
    <property type="match status" value="1"/>
</dbReference>
<dbReference type="SUPFAM" id="SSF101936">
    <property type="entry name" value="DNA-binding pseudobarrel domain"/>
    <property type="match status" value="1"/>
</dbReference>
<keyword evidence="3" id="KW-0238">DNA-binding</keyword>
<evidence type="ECO:0000256" key="2">
    <source>
        <dbReference type="ARBA" id="ARBA00023015"/>
    </source>
</evidence>
<evidence type="ECO:0000256" key="5">
    <source>
        <dbReference type="ARBA" id="ARBA00023242"/>
    </source>
</evidence>